<feature type="region of interest" description="Disordered" evidence="2">
    <location>
        <begin position="405"/>
        <end position="424"/>
    </location>
</feature>
<dbReference type="Proteomes" id="UP000054279">
    <property type="component" value="Unassembled WGS sequence"/>
</dbReference>
<dbReference type="AlphaFoldDB" id="A0A0C9U1Y5"/>
<proteinExistence type="predicted"/>
<evidence type="ECO:0000313" key="4">
    <source>
        <dbReference type="Proteomes" id="UP000054279"/>
    </source>
</evidence>
<feature type="region of interest" description="Disordered" evidence="2">
    <location>
        <begin position="600"/>
        <end position="631"/>
    </location>
</feature>
<accession>A0A0C9U1Y5</accession>
<dbReference type="PANTHER" id="PTHR13037:SF24">
    <property type="entry name" value="POLYCOMB PROTEIN PCL-RELATED"/>
    <property type="match status" value="1"/>
</dbReference>
<feature type="compositionally biased region" description="Pro residues" evidence="2">
    <location>
        <begin position="605"/>
        <end position="623"/>
    </location>
</feature>
<evidence type="ECO:0000256" key="2">
    <source>
        <dbReference type="SAM" id="MobiDB-lite"/>
    </source>
</evidence>
<feature type="compositionally biased region" description="Pro residues" evidence="2">
    <location>
        <begin position="495"/>
        <end position="520"/>
    </location>
</feature>
<sequence>MVPLLIKVAKSVDYLEETVQDKHELCSDLGLGSRKAKPINTISPQHLQKFLVTHVLDCLFWAAMPSQSSVVVQDIVHYKHPELAANHVRPQGGAATVKYVALEEDLNTLLDEFLNLIPTRLPAFMAPGLQPPSSEVVLDQSQGLIYMAHSGSAYSGPSAQQGGYLALQPLAPDIAQDQIVPWDQLQEPDQQYLGHTTAGVSALNNAVVTKRHMAMANMWVLATSLLWAIHLPLGMLLHKCMNIGPQARPFLEVFILSRDKDKLPTNSTRLTPASVALCHTPFYLLNPQIDMTRLDFPGQDLSIAKVINAAFTEPPALSARTKASEIMVWKCVGHMLRRIMPLGQPTDFQDHLGRDLQWQLFKDLYEAQKQPRQTLEHDIKEWPHMAQLPPRVEDVAAGKYKVTEADTNEEQNSQGEPTTLPPSVVDNVNHELLMQVSELNALDGGTQNVVNASTLEPVLSTVQLLPPGISPDATAGGGRPPPSLPSSGAQEGMLLPPPPSLDPHQPPPPKLPVPHTPNPTPGLLEQPAAGGKQSIPASLLSGMIASTKVATETQDLPLSHAPSRMPPTQGESVSSVIPSPLLCDPASNIPSSHISSMPLHYPIRNPSPPLPHLTPTPPLPRPSTPEESHITGPALDAELAPLSPLTEFSDDNQEDQTVSAHFEEDDERELNENLLDLLGEYTGGGKSSHIIYDSSSYGARGQVEAGAESSVHVRQEDALQRSNCCKRTGHIPPAYPPTWILPKSKPRRGKRVVQTLDQHGASSKCRISEIESAEDVKPKRARGEKPGWNVNDTTYTLVNYIDLTLLDDGDHTPRKLKDIQLDQVDAKATQEIKAKQMAELNLELPAPPEDVEMDIEENITVVRHVLLEDGQIHREAVEFKMTWPAGMPAQVMNGAQIVDHVISKEHPNLNHDSTFPPPTGNDLEIIPRSLFSDLEVSCGKAEYKSLEERLATRACLILPSTTREEVNSWYRQPILDVGDIVENLMIDVNAKREVHEGAHGLLLSALESSFHIGLREHTKGNEDTNTVHVGTENILHFVTAHYYLEILALYPKTLSQQEPNNEEESPDEPEEEEYEEATEKTISSLIYYAELQAKIPRCPSPMQFACLLCMAAHALAFEPAPVEEDGTVHQYECPEAIYDMHKILCMPAEKLLACVPALWQPMQDCEERIRNSLKGTALQDEFQALTLDLTEPMELDSDL</sequence>
<name>A0A0C9U1Y5_SPHS4</name>
<feature type="region of interest" description="Disordered" evidence="2">
    <location>
        <begin position="557"/>
        <end position="577"/>
    </location>
</feature>
<keyword evidence="1" id="KW-0945">Host-virus interaction</keyword>
<feature type="region of interest" description="Disordered" evidence="2">
    <location>
        <begin position="1054"/>
        <end position="1077"/>
    </location>
</feature>
<gene>
    <name evidence="3" type="ORF">M422DRAFT_270682</name>
</gene>
<feature type="compositionally biased region" description="Acidic residues" evidence="2">
    <location>
        <begin position="1060"/>
        <end position="1076"/>
    </location>
</feature>
<dbReference type="EMBL" id="KN837315">
    <property type="protein sequence ID" value="KIJ28104.1"/>
    <property type="molecule type" value="Genomic_DNA"/>
</dbReference>
<evidence type="ECO:0000313" key="3">
    <source>
        <dbReference type="EMBL" id="KIJ28104.1"/>
    </source>
</evidence>
<keyword evidence="4" id="KW-1185">Reference proteome</keyword>
<dbReference type="HOGENOM" id="CLU_270968_0_0_1"/>
<reference evidence="3 4" key="1">
    <citation type="submission" date="2014-06" db="EMBL/GenBank/DDBJ databases">
        <title>Evolutionary Origins and Diversification of the Mycorrhizal Mutualists.</title>
        <authorList>
            <consortium name="DOE Joint Genome Institute"/>
            <consortium name="Mycorrhizal Genomics Consortium"/>
            <person name="Kohler A."/>
            <person name="Kuo A."/>
            <person name="Nagy L.G."/>
            <person name="Floudas D."/>
            <person name="Copeland A."/>
            <person name="Barry K.W."/>
            <person name="Cichocki N."/>
            <person name="Veneault-Fourrey C."/>
            <person name="LaButti K."/>
            <person name="Lindquist E.A."/>
            <person name="Lipzen A."/>
            <person name="Lundell T."/>
            <person name="Morin E."/>
            <person name="Murat C."/>
            <person name="Riley R."/>
            <person name="Ohm R."/>
            <person name="Sun H."/>
            <person name="Tunlid A."/>
            <person name="Henrissat B."/>
            <person name="Grigoriev I.V."/>
            <person name="Hibbett D.S."/>
            <person name="Martin F."/>
        </authorList>
    </citation>
    <scope>NUCLEOTIDE SEQUENCE [LARGE SCALE GENOMIC DNA]</scope>
    <source>
        <strain evidence="3 4">SS14</strain>
    </source>
</reference>
<organism evidence="3 4">
    <name type="scientific">Sphaerobolus stellatus (strain SS14)</name>
    <dbReference type="NCBI Taxonomy" id="990650"/>
    <lineage>
        <taxon>Eukaryota</taxon>
        <taxon>Fungi</taxon>
        <taxon>Dikarya</taxon>
        <taxon>Basidiomycota</taxon>
        <taxon>Agaricomycotina</taxon>
        <taxon>Agaricomycetes</taxon>
        <taxon>Phallomycetidae</taxon>
        <taxon>Geastrales</taxon>
        <taxon>Sphaerobolaceae</taxon>
        <taxon>Sphaerobolus</taxon>
    </lineage>
</organism>
<evidence type="ECO:0000256" key="1">
    <source>
        <dbReference type="ARBA" id="ARBA00022581"/>
    </source>
</evidence>
<protein>
    <submittedName>
        <fullName evidence="3">Uncharacterized protein</fullName>
    </submittedName>
</protein>
<feature type="region of interest" description="Disordered" evidence="2">
    <location>
        <begin position="464"/>
        <end position="534"/>
    </location>
</feature>
<dbReference type="PANTHER" id="PTHR13037">
    <property type="entry name" value="FORMIN"/>
    <property type="match status" value="1"/>
</dbReference>